<feature type="binding site" evidence="6">
    <location>
        <position position="66"/>
    </location>
    <ligand>
        <name>Mg(2+)</name>
        <dbReference type="ChEBI" id="CHEBI:18420"/>
    </ligand>
</feature>
<dbReference type="PANTHER" id="PTHR36113:SF6">
    <property type="entry name" value="FOSFOMYCIN RESISTANCE PROTEIN FOSX"/>
    <property type="match status" value="1"/>
</dbReference>
<dbReference type="InterPro" id="IPR051332">
    <property type="entry name" value="Fosfomycin_Res_Enzymes"/>
</dbReference>
<feature type="binding site" evidence="6">
    <location>
        <position position="7"/>
    </location>
    <ligand>
        <name>Mg(2+)</name>
        <dbReference type="ChEBI" id="CHEBI:18420"/>
    </ligand>
</feature>
<evidence type="ECO:0000256" key="1">
    <source>
        <dbReference type="ARBA" id="ARBA00022490"/>
    </source>
</evidence>
<comment type="similarity">
    <text evidence="6">Belongs to the fosfomycin resistance protein family. FosB subfamily.</text>
</comment>
<sequence length="139" mass="16623">MIQAVNHVTYSVSDIKKSVEFYKNILKAKILLESDKTAYFTIGGLWLGLNEESEIPRNEIHYSYTHMAFSIKENDFDEWYDWLKQNHVNILEGRPRDVRDKKSIYFTDPDGHKLELHTGSLQDRMNYYKDEKPHIKFYE</sequence>
<organism evidence="8">
    <name type="scientific">Staphylococcus capitis subsp. urealyticus</name>
    <dbReference type="NCBI Taxonomy" id="74703"/>
    <lineage>
        <taxon>Bacteria</taxon>
        <taxon>Bacillati</taxon>
        <taxon>Bacillota</taxon>
        <taxon>Bacilli</taxon>
        <taxon>Bacillales</taxon>
        <taxon>Staphylococcaceae</taxon>
        <taxon>Staphylococcus</taxon>
    </lineage>
</organism>
<dbReference type="GO" id="GO:0005737">
    <property type="term" value="C:cytoplasm"/>
    <property type="evidence" value="ECO:0007669"/>
    <property type="project" value="UniProtKB-SubCell"/>
</dbReference>
<keyword evidence="1 6" id="KW-0963">Cytoplasm</keyword>
<dbReference type="Pfam" id="PF00903">
    <property type="entry name" value="Glyoxalase"/>
    <property type="match status" value="1"/>
</dbReference>
<feature type="binding site" evidence="6">
    <location>
        <position position="115"/>
    </location>
    <ligand>
        <name>Mg(2+)</name>
        <dbReference type="ChEBI" id="CHEBI:18420"/>
    </ligand>
</feature>
<proteinExistence type="inferred from homology"/>
<dbReference type="SUPFAM" id="SSF54593">
    <property type="entry name" value="Glyoxalase/Bleomycin resistance protein/Dihydroxybiphenyl dioxygenase"/>
    <property type="match status" value="1"/>
</dbReference>
<evidence type="ECO:0000256" key="5">
    <source>
        <dbReference type="ARBA" id="ARBA00023251"/>
    </source>
</evidence>
<dbReference type="Gene3D" id="3.10.180.10">
    <property type="entry name" value="2,3-Dihydroxybiphenyl 1,2-Dioxygenase, domain 1"/>
    <property type="match status" value="1"/>
</dbReference>
<keyword evidence="5 6" id="KW-0046">Antibiotic resistance</keyword>
<dbReference type="NCBIfam" id="NF003152">
    <property type="entry name" value="PRK04101.1"/>
    <property type="match status" value="1"/>
</dbReference>
<comment type="subunit">
    <text evidence="6">Homodimer.</text>
</comment>
<comment type="cofactor">
    <cofactor evidence="6">
        <name>Mg(2+)</name>
        <dbReference type="ChEBI" id="CHEBI:18420"/>
    </cofactor>
</comment>
<comment type="function">
    <text evidence="6">Metallothiol transferase which confers resistance to fosfomycin by catalyzing the addition of a thiol cofactor to fosfomycin. L-cysteine is probably the physiological thiol donor.</text>
</comment>
<dbReference type="GO" id="GO:0046677">
    <property type="term" value="P:response to antibiotic"/>
    <property type="evidence" value="ECO:0007669"/>
    <property type="project" value="UniProtKB-UniRule"/>
</dbReference>
<accession>A0A0P0YP48</accession>
<dbReference type="InterPro" id="IPR004360">
    <property type="entry name" value="Glyas_Fos-R_dOase_dom"/>
</dbReference>
<dbReference type="InterPro" id="IPR037523">
    <property type="entry name" value="VOC_core"/>
</dbReference>
<gene>
    <name evidence="6 8" type="primary">fosB</name>
</gene>
<dbReference type="NCBIfam" id="NF000493">
    <property type="entry name" value="Fos_BSH"/>
    <property type="match status" value="1"/>
</dbReference>
<dbReference type="EC" id="2.5.1.-" evidence="6"/>
<evidence type="ECO:0000256" key="3">
    <source>
        <dbReference type="ARBA" id="ARBA00022723"/>
    </source>
</evidence>
<reference evidence="8" key="1">
    <citation type="submission" date="2014-04" db="EMBL/GenBank/DDBJ databases">
        <authorList>
            <person name="Xu Y.W."/>
            <person name="Yang Q."/>
        </authorList>
    </citation>
    <scope>NUCLEOTIDE SEQUENCE</scope>
    <source>
        <strain evidence="8">TFGsc1</strain>
    </source>
</reference>
<dbReference type="InterPro" id="IPR022858">
    <property type="entry name" value="Metallothiol_Trafse_FosB"/>
</dbReference>
<evidence type="ECO:0000256" key="6">
    <source>
        <dbReference type="HAMAP-Rule" id="MF_01512"/>
    </source>
</evidence>
<evidence type="ECO:0000313" key="8">
    <source>
        <dbReference type="EMBL" id="BAT22928.1"/>
    </source>
</evidence>
<dbReference type="InterPro" id="IPR029068">
    <property type="entry name" value="Glyas_Bleomycin-R_OHBP_Dase"/>
</dbReference>
<keyword evidence="3 6" id="KW-0479">Metal-binding</keyword>
<comment type="subcellular location">
    <subcellularLocation>
        <location evidence="6">Cytoplasm</location>
    </subcellularLocation>
</comment>
<dbReference type="PANTHER" id="PTHR36113">
    <property type="entry name" value="LYASE, PUTATIVE-RELATED-RELATED"/>
    <property type="match status" value="1"/>
</dbReference>
<keyword evidence="4 6" id="KW-0460">Magnesium</keyword>
<evidence type="ECO:0000259" key="7">
    <source>
        <dbReference type="PROSITE" id="PS51819"/>
    </source>
</evidence>
<dbReference type="PROSITE" id="PS51819">
    <property type="entry name" value="VOC"/>
    <property type="match status" value="1"/>
</dbReference>
<dbReference type="EMBL" id="AB930127">
    <property type="protein sequence ID" value="BAT22928.1"/>
    <property type="molecule type" value="Genomic_DNA"/>
</dbReference>
<reference evidence="8" key="2">
    <citation type="journal article" date="2015" name="PLoS ONE">
        <title>Skin Commensal Staphylococci May Act as Reservoir for Fusidic Acid Resistance Genes.</title>
        <authorList>
            <person name="Hung W.-C."/>
            <person name="Chen H.-J."/>
            <person name="Lin Y.-T."/>
            <person name="Tsai J.-C."/>
            <person name="Chen C.-W."/>
            <person name="Lu H.-H."/>
            <person name="Tseng S.-P."/>
            <person name="Jheng Y.-Y."/>
            <person name="Leong K.H."/>
            <person name="Teng L.-J."/>
        </authorList>
    </citation>
    <scope>NUCLEOTIDE SEQUENCE</scope>
    <source>
        <strain evidence="8">TFGsc1</strain>
    </source>
</reference>
<name>A0A0P0YP48_STACP</name>
<dbReference type="AlphaFoldDB" id="A0A0P0YP48"/>
<dbReference type="HAMAP" id="MF_01512">
    <property type="entry name" value="FosB"/>
    <property type="match status" value="1"/>
</dbReference>
<evidence type="ECO:0000256" key="2">
    <source>
        <dbReference type="ARBA" id="ARBA00022679"/>
    </source>
</evidence>
<dbReference type="GO" id="GO:0000287">
    <property type="term" value="F:magnesium ion binding"/>
    <property type="evidence" value="ECO:0007669"/>
    <property type="project" value="UniProtKB-UniRule"/>
</dbReference>
<dbReference type="GO" id="GO:0016765">
    <property type="term" value="F:transferase activity, transferring alkyl or aryl (other than methyl) groups"/>
    <property type="evidence" value="ECO:0007669"/>
    <property type="project" value="UniProtKB-UniRule"/>
</dbReference>
<protein>
    <recommendedName>
        <fullName evidence="6">Metallothiol transferase FosB</fullName>
        <ecNumber evidence="6">2.5.1.-</ecNumber>
    </recommendedName>
    <alternativeName>
        <fullName evidence="6">Fosfomycin resistance protein</fullName>
    </alternativeName>
</protein>
<keyword evidence="2 6" id="KW-0808">Transferase</keyword>
<feature type="domain" description="VOC" evidence="7">
    <location>
        <begin position="4"/>
        <end position="119"/>
    </location>
</feature>
<evidence type="ECO:0000256" key="4">
    <source>
        <dbReference type="ARBA" id="ARBA00022842"/>
    </source>
</evidence>